<gene>
    <name evidence="2" type="ORF">NE237_004917</name>
</gene>
<accession>A0A9Q0QTZ4</accession>
<evidence type="ECO:0000313" key="3">
    <source>
        <dbReference type="Proteomes" id="UP001141806"/>
    </source>
</evidence>
<dbReference type="Pfam" id="PF04759">
    <property type="entry name" value="DUF617"/>
    <property type="match status" value="1"/>
</dbReference>
<evidence type="ECO:0000313" key="2">
    <source>
        <dbReference type="EMBL" id="KAJ4971818.1"/>
    </source>
</evidence>
<reference evidence="2" key="1">
    <citation type="journal article" date="2023" name="Plant J.">
        <title>The genome of the king protea, Protea cynaroides.</title>
        <authorList>
            <person name="Chang J."/>
            <person name="Duong T.A."/>
            <person name="Schoeman C."/>
            <person name="Ma X."/>
            <person name="Roodt D."/>
            <person name="Barker N."/>
            <person name="Li Z."/>
            <person name="Van de Peer Y."/>
            <person name="Mizrachi E."/>
        </authorList>
    </citation>
    <scope>NUCLEOTIDE SEQUENCE</scope>
    <source>
        <tissue evidence="2">Young leaves</tissue>
    </source>
</reference>
<dbReference type="AlphaFoldDB" id="A0A9Q0QTZ4"/>
<dbReference type="InterPro" id="IPR006460">
    <property type="entry name" value="MIZ1-like_pln"/>
</dbReference>
<dbReference type="Proteomes" id="UP001141806">
    <property type="component" value="Unassembled WGS sequence"/>
</dbReference>
<proteinExistence type="predicted"/>
<dbReference type="GO" id="GO:0010274">
    <property type="term" value="P:hydrotropism"/>
    <property type="evidence" value="ECO:0007669"/>
    <property type="project" value="InterPro"/>
</dbReference>
<evidence type="ECO:0008006" key="4">
    <source>
        <dbReference type="Google" id="ProtNLM"/>
    </source>
</evidence>
<dbReference type="OrthoDB" id="672310at2759"/>
<protein>
    <recommendedName>
        <fullName evidence="4">Protein MIZU-KUSSEI 1</fullName>
    </recommendedName>
</protein>
<dbReference type="NCBIfam" id="TIGR01570">
    <property type="entry name" value="A_thal_3588"/>
    <property type="match status" value="1"/>
</dbReference>
<dbReference type="EMBL" id="JAMYWD010000005">
    <property type="protein sequence ID" value="KAJ4971818.1"/>
    <property type="molecule type" value="Genomic_DNA"/>
</dbReference>
<dbReference type="PANTHER" id="PTHR31696:SF73">
    <property type="entry name" value="EXPRESSED PROTEIN"/>
    <property type="match status" value="1"/>
</dbReference>
<evidence type="ECO:0000256" key="1">
    <source>
        <dbReference type="SAM" id="MobiDB-lite"/>
    </source>
</evidence>
<organism evidence="2 3">
    <name type="scientific">Protea cynaroides</name>
    <dbReference type="NCBI Taxonomy" id="273540"/>
    <lineage>
        <taxon>Eukaryota</taxon>
        <taxon>Viridiplantae</taxon>
        <taxon>Streptophyta</taxon>
        <taxon>Embryophyta</taxon>
        <taxon>Tracheophyta</taxon>
        <taxon>Spermatophyta</taxon>
        <taxon>Magnoliopsida</taxon>
        <taxon>Proteales</taxon>
        <taxon>Proteaceae</taxon>
        <taxon>Protea</taxon>
    </lineage>
</organism>
<sequence>MQKSKARDLKKPRSLSLPASPLTMPSPLHSPISLQQPSNRRKPSKPGQLYSKPQDGLVHGGSRLTGTLYGCRKARATLAIQENQRCLPLLILELGIPTGKLLQDMGSGLMRIALECEKRTAEKAEVLEEPLWTMYCNGRKVGYGLKKEPTDEDFNVMQLLHAVSMGAGVLPTVKTDASDGELTYMRAYFERVIGSKDSETFYMMNPDGNSGPELTIFFVRV</sequence>
<feature type="region of interest" description="Disordered" evidence="1">
    <location>
        <begin position="1"/>
        <end position="58"/>
    </location>
</feature>
<name>A0A9Q0QTZ4_9MAGN</name>
<comment type="caution">
    <text evidence="2">The sequence shown here is derived from an EMBL/GenBank/DDBJ whole genome shotgun (WGS) entry which is preliminary data.</text>
</comment>
<keyword evidence="3" id="KW-1185">Reference proteome</keyword>
<dbReference type="PANTHER" id="PTHR31696">
    <property type="entry name" value="PROTEIN MIZU-KUSSEI 1"/>
    <property type="match status" value="1"/>
</dbReference>
<feature type="compositionally biased region" description="Basic and acidic residues" evidence="1">
    <location>
        <begin position="1"/>
        <end position="11"/>
    </location>
</feature>